<evidence type="ECO:0000313" key="1">
    <source>
        <dbReference type="EMBL" id="AFR35683.1"/>
    </source>
</evidence>
<evidence type="ECO:0000313" key="2">
    <source>
        <dbReference type="Proteomes" id="UP000006276"/>
    </source>
</evidence>
<proteinExistence type="predicted"/>
<organism evidence="1 2">
    <name type="scientific">Riemerella anatipestifer RA-CH-1</name>
    <dbReference type="NCBI Taxonomy" id="1228997"/>
    <lineage>
        <taxon>Bacteria</taxon>
        <taxon>Pseudomonadati</taxon>
        <taxon>Bacteroidota</taxon>
        <taxon>Flavobacteriia</taxon>
        <taxon>Flavobacteriales</taxon>
        <taxon>Weeksellaceae</taxon>
        <taxon>Riemerella</taxon>
    </lineage>
</organism>
<accession>J9R5H1</accession>
<name>J9R5H1_RIEAN</name>
<keyword evidence="2" id="KW-1185">Reference proteome</keyword>
<protein>
    <submittedName>
        <fullName evidence="1">Uncharacterized protein</fullName>
    </submittedName>
</protein>
<dbReference type="RefSeq" id="WP_014938036.1">
    <property type="nucleotide sequence ID" value="NC_018609.1"/>
</dbReference>
<reference evidence="1 2" key="1">
    <citation type="submission" date="2012-09" db="EMBL/GenBank/DDBJ databases">
        <title>Riemerella anatipestifer vaccine strains.</title>
        <authorList>
            <person name="Chun C.A."/>
            <person name="Shu W.M."/>
            <person name="Kang Z.D."/>
            <person name="Jia W.X."/>
        </authorList>
    </citation>
    <scope>NUCLEOTIDE SEQUENCE [LARGE SCALE GENOMIC DNA]</scope>
    <source>
        <strain evidence="1 2">RA-CH-1</strain>
    </source>
</reference>
<dbReference type="Proteomes" id="UP000006276">
    <property type="component" value="Chromosome"/>
</dbReference>
<dbReference type="HOGENOM" id="CLU_3084271_0_0_10"/>
<dbReference type="KEGG" id="rag:B739_1084"/>
<dbReference type="PATRIC" id="fig|1228997.3.peg.1079"/>
<dbReference type="AlphaFoldDB" id="J9R5H1"/>
<sequence>MEIEKDYLLQDLRRSLDLLLKRSAILPNKDWSPYFYGLFSFFHQFLLQRYKE</sequence>
<gene>
    <name evidence="1" type="ORF">B739_1084</name>
</gene>
<dbReference type="EMBL" id="CP003787">
    <property type="protein sequence ID" value="AFR35683.1"/>
    <property type="molecule type" value="Genomic_DNA"/>
</dbReference>